<comment type="caution">
    <text evidence="2">The sequence shown here is derived from an EMBL/GenBank/DDBJ whole genome shotgun (WGS) entry which is preliminary data.</text>
</comment>
<accession>A0A9N7VTY9</accession>
<gene>
    <name evidence="2" type="ORF">PLEPLA_LOCUS47084</name>
</gene>
<sequence length="110" mass="11790">MNLSLVHNLQASVGLWASVPLFLCSSGPDSVLMGEEMSEKPEVVSSRLDSASHWDDSAAAGEFKPKNVLLKLGKPTAVSLKLELGKEAASMDSRSDQDVQNWSMELSASL</sequence>
<dbReference type="Proteomes" id="UP001153269">
    <property type="component" value="Unassembled WGS sequence"/>
</dbReference>
<reference evidence="2" key="1">
    <citation type="submission" date="2020-03" db="EMBL/GenBank/DDBJ databases">
        <authorList>
            <person name="Weist P."/>
        </authorList>
    </citation>
    <scope>NUCLEOTIDE SEQUENCE</scope>
</reference>
<feature type="region of interest" description="Disordered" evidence="1">
    <location>
        <begin position="89"/>
        <end position="110"/>
    </location>
</feature>
<feature type="compositionally biased region" description="Polar residues" evidence="1">
    <location>
        <begin position="98"/>
        <end position="110"/>
    </location>
</feature>
<evidence type="ECO:0000313" key="3">
    <source>
        <dbReference type="Proteomes" id="UP001153269"/>
    </source>
</evidence>
<dbReference type="EMBL" id="CADEAL010004423">
    <property type="protein sequence ID" value="CAB1459247.1"/>
    <property type="molecule type" value="Genomic_DNA"/>
</dbReference>
<dbReference type="AlphaFoldDB" id="A0A9N7VTY9"/>
<keyword evidence="3" id="KW-1185">Reference proteome</keyword>
<organism evidence="2 3">
    <name type="scientific">Pleuronectes platessa</name>
    <name type="common">European plaice</name>
    <dbReference type="NCBI Taxonomy" id="8262"/>
    <lineage>
        <taxon>Eukaryota</taxon>
        <taxon>Metazoa</taxon>
        <taxon>Chordata</taxon>
        <taxon>Craniata</taxon>
        <taxon>Vertebrata</taxon>
        <taxon>Euteleostomi</taxon>
        <taxon>Actinopterygii</taxon>
        <taxon>Neopterygii</taxon>
        <taxon>Teleostei</taxon>
        <taxon>Neoteleostei</taxon>
        <taxon>Acanthomorphata</taxon>
        <taxon>Carangaria</taxon>
        <taxon>Pleuronectiformes</taxon>
        <taxon>Pleuronectoidei</taxon>
        <taxon>Pleuronectidae</taxon>
        <taxon>Pleuronectes</taxon>
    </lineage>
</organism>
<evidence type="ECO:0000256" key="1">
    <source>
        <dbReference type="SAM" id="MobiDB-lite"/>
    </source>
</evidence>
<name>A0A9N7VTY9_PLEPL</name>
<proteinExistence type="predicted"/>
<evidence type="ECO:0000313" key="2">
    <source>
        <dbReference type="EMBL" id="CAB1459247.1"/>
    </source>
</evidence>
<protein>
    <submittedName>
        <fullName evidence="2">Uncharacterized protein</fullName>
    </submittedName>
</protein>